<name>A0A087LYI3_9HYPH</name>
<gene>
    <name evidence="2" type="ORF">JP75_19635</name>
</gene>
<comment type="caution">
    <text evidence="2">The sequence shown here is derived from an EMBL/GenBank/DDBJ whole genome shotgun (WGS) entry which is preliminary data.</text>
</comment>
<proteinExistence type="predicted"/>
<dbReference type="EMBL" id="JQGC01000021">
    <property type="protein sequence ID" value="KFL29686.1"/>
    <property type="molecule type" value="Genomic_DNA"/>
</dbReference>
<evidence type="ECO:0000313" key="2">
    <source>
        <dbReference type="EMBL" id="KFL29686.1"/>
    </source>
</evidence>
<reference evidence="2 3" key="1">
    <citation type="submission" date="2014-08" db="EMBL/GenBank/DDBJ databases">
        <authorList>
            <person name="Hassan Y.I."/>
            <person name="Lepp D."/>
            <person name="Zhou T."/>
        </authorList>
    </citation>
    <scope>NUCLEOTIDE SEQUENCE [LARGE SCALE GENOMIC DNA]</scope>
    <source>
        <strain evidence="2 3">IFO13584</strain>
    </source>
</reference>
<feature type="chain" id="PRO_5001825757" description="Lipid/polyisoprenoid-binding YceI-like domain-containing protein" evidence="1">
    <location>
        <begin position="20"/>
        <end position="213"/>
    </location>
</feature>
<keyword evidence="1" id="KW-0732">Signal</keyword>
<organism evidence="2 3">
    <name type="scientific">Devosia riboflavina</name>
    <dbReference type="NCBI Taxonomy" id="46914"/>
    <lineage>
        <taxon>Bacteria</taxon>
        <taxon>Pseudomonadati</taxon>
        <taxon>Pseudomonadota</taxon>
        <taxon>Alphaproteobacteria</taxon>
        <taxon>Hyphomicrobiales</taxon>
        <taxon>Devosiaceae</taxon>
        <taxon>Devosia</taxon>
    </lineage>
</organism>
<keyword evidence="3" id="KW-1185">Reference proteome</keyword>
<evidence type="ECO:0008006" key="4">
    <source>
        <dbReference type="Google" id="ProtNLM"/>
    </source>
</evidence>
<accession>A0A087LYI3</accession>
<dbReference type="Proteomes" id="UP000028981">
    <property type="component" value="Unassembled WGS sequence"/>
</dbReference>
<dbReference type="OrthoDB" id="7862284at2"/>
<feature type="signal peptide" evidence="1">
    <location>
        <begin position="1"/>
        <end position="19"/>
    </location>
</feature>
<evidence type="ECO:0000313" key="3">
    <source>
        <dbReference type="Proteomes" id="UP000028981"/>
    </source>
</evidence>
<dbReference type="AlphaFoldDB" id="A0A087LYI3"/>
<evidence type="ECO:0000256" key="1">
    <source>
        <dbReference type="SAM" id="SignalP"/>
    </source>
</evidence>
<dbReference type="RefSeq" id="WP_035086030.1">
    <property type="nucleotide sequence ID" value="NZ_JQGC01000021.1"/>
</dbReference>
<sequence length="213" mass="22615">MRLKVATLALLLAATPAFAQTLSAEDQAINLNATLGETAEAPTAWLGATPHFVMVGAFGDYSFNVNLPALEGAAAEIVGKREYGHDDAGALRLIDFEVAVNAVMNDIERTVELEFANADFNAHTLPLSFALSPDEEFPEGAKASLEVQFEWEWVEKSTIVNEEGLVDSGTLDLALNEGTAANGLIGGFATLTRDGKTLALSFTVPVTEAEIDD</sequence>
<protein>
    <recommendedName>
        <fullName evidence="4">Lipid/polyisoprenoid-binding YceI-like domain-containing protein</fullName>
    </recommendedName>
</protein>